<dbReference type="EMBL" id="JAKELO010000002">
    <property type="protein sequence ID" value="MDE4908784.1"/>
    <property type="molecule type" value="Genomic_DNA"/>
</dbReference>
<dbReference type="Proteomes" id="UP001143747">
    <property type="component" value="Unassembled WGS sequence"/>
</dbReference>
<dbReference type="GO" id="GO:0016491">
    <property type="term" value="F:oxidoreductase activity"/>
    <property type="evidence" value="ECO:0007669"/>
    <property type="project" value="UniProtKB-KW"/>
</dbReference>
<dbReference type="PANTHER" id="PTHR43673">
    <property type="entry name" value="NAD(P)H NITROREDUCTASE YDGI-RELATED"/>
    <property type="match status" value="1"/>
</dbReference>
<dbReference type="Pfam" id="PF00881">
    <property type="entry name" value="Nitroreductase"/>
    <property type="match status" value="1"/>
</dbReference>
<gene>
    <name evidence="7" type="ORF">L0665_09210</name>
</gene>
<comment type="cofactor">
    <cofactor evidence="1">
        <name>FMN</name>
        <dbReference type="ChEBI" id="CHEBI:58210"/>
    </cofactor>
</comment>
<keyword evidence="3" id="KW-0285">Flavoprotein</keyword>
<comment type="similarity">
    <text evidence="2">Belongs to the nitroreductase family.</text>
</comment>
<comment type="caution">
    <text evidence="7">The sequence shown here is derived from an EMBL/GenBank/DDBJ whole genome shotgun (WGS) entry which is preliminary data.</text>
</comment>
<dbReference type="Pfam" id="PF13187">
    <property type="entry name" value="Fer4_9"/>
    <property type="match status" value="1"/>
</dbReference>
<keyword evidence="5" id="KW-0560">Oxidoreductase</keyword>
<feature type="domain" description="4Fe-4S ferredoxin-type" evidence="6">
    <location>
        <begin position="2"/>
        <end position="31"/>
    </location>
</feature>
<organism evidence="7 8">
    <name type="scientific">Methanogenium marinum</name>
    <dbReference type="NCBI Taxonomy" id="348610"/>
    <lineage>
        <taxon>Archaea</taxon>
        <taxon>Methanobacteriati</taxon>
        <taxon>Methanobacteriota</taxon>
        <taxon>Stenosarchaea group</taxon>
        <taxon>Methanomicrobia</taxon>
        <taxon>Methanomicrobiales</taxon>
        <taxon>Methanomicrobiaceae</taxon>
        <taxon>Methanogenium</taxon>
    </lineage>
</organism>
<keyword evidence="4" id="KW-0288">FMN</keyword>
<dbReference type="PROSITE" id="PS00198">
    <property type="entry name" value="4FE4S_FER_1"/>
    <property type="match status" value="1"/>
</dbReference>
<dbReference type="Gene3D" id="3.40.109.10">
    <property type="entry name" value="NADH Oxidase"/>
    <property type="match status" value="1"/>
</dbReference>
<accession>A0A9Q4PWL7</accession>
<sequence length="274" mass="31255">MSNITVNPETCTKCGVCVRVCPVSIISMKESKLPMIAKDLEDKCIKCGHCEIFCLFNALETNFEGEYPLSMNERASDIKPDQLARFVQTRRSIRHYRKKPLKRELIEQMLDVIRYSPTAANSQKVKWIVVHDPEKVQMIAAHTVEWMKTEVEKRPNHPYSLQYNGIIRRWGLGEDAVCHSAPHLLIATIPEGSTWAKADPIIALSYFELVAKGYGIASCWNGFLKIAMEEFAPLREEMGIPEGYMPSYALTFGYPKQRSTMTAPKRNPLSIKWL</sequence>
<evidence type="ECO:0000256" key="5">
    <source>
        <dbReference type="ARBA" id="ARBA00023002"/>
    </source>
</evidence>
<dbReference type="AlphaFoldDB" id="A0A9Q4PWL7"/>
<dbReference type="InterPro" id="IPR029479">
    <property type="entry name" value="Nitroreductase"/>
</dbReference>
<dbReference type="CDD" id="cd02143">
    <property type="entry name" value="nitroreductase_FeS-like"/>
    <property type="match status" value="1"/>
</dbReference>
<reference evidence="7" key="1">
    <citation type="submission" date="2022-01" db="EMBL/GenBank/DDBJ databases">
        <title>Draft genome of Methanogenium marinum DSM 15558.</title>
        <authorList>
            <person name="Chen S.-C."/>
            <person name="You Y.-T."/>
        </authorList>
    </citation>
    <scope>NUCLEOTIDE SEQUENCE</scope>
    <source>
        <strain evidence="7">DSM 15558</strain>
    </source>
</reference>
<dbReference type="PANTHER" id="PTHR43673:SF2">
    <property type="entry name" value="NITROREDUCTASE"/>
    <property type="match status" value="1"/>
</dbReference>
<dbReference type="Gene3D" id="3.30.70.20">
    <property type="match status" value="1"/>
</dbReference>
<evidence type="ECO:0000256" key="3">
    <source>
        <dbReference type="ARBA" id="ARBA00022630"/>
    </source>
</evidence>
<evidence type="ECO:0000256" key="4">
    <source>
        <dbReference type="ARBA" id="ARBA00022643"/>
    </source>
</evidence>
<dbReference type="RefSeq" id="WP_274925396.1">
    <property type="nucleotide sequence ID" value="NZ_JAKELO010000002.1"/>
</dbReference>
<evidence type="ECO:0000313" key="7">
    <source>
        <dbReference type="EMBL" id="MDE4908784.1"/>
    </source>
</evidence>
<evidence type="ECO:0000313" key="8">
    <source>
        <dbReference type="Proteomes" id="UP001143747"/>
    </source>
</evidence>
<evidence type="ECO:0000256" key="2">
    <source>
        <dbReference type="ARBA" id="ARBA00007118"/>
    </source>
</evidence>
<dbReference type="InterPro" id="IPR017896">
    <property type="entry name" value="4Fe4S_Fe-S-bd"/>
</dbReference>
<evidence type="ECO:0000259" key="6">
    <source>
        <dbReference type="PROSITE" id="PS51379"/>
    </source>
</evidence>
<dbReference type="SUPFAM" id="SSF54862">
    <property type="entry name" value="4Fe-4S ferredoxins"/>
    <property type="match status" value="1"/>
</dbReference>
<dbReference type="InterPro" id="IPR017900">
    <property type="entry name" value="4Fe4S_Fe_S_CS"/>
</dbReference>
<dbReference type="SUPFAM" id="SSF55469">
    <property type="entry name" value="FMN-dependent nitroreductase-like"/>
    <property type="match status" value="1"/>
</dbReference>
<feature type="domain" description="4Fe-4S ferredoxin-type" evidence="6">
    <location>
        <begin position="34"/>
        <end position="64"/>
    </location>
</feature>
<proteinExistence type="inferred from homology"/>
<keyword evidence="8" id="KW-1185">Reference proteome</keyword>
<name>A0A9Q4PWL7_9EURY</name>
<protein>
    <submittedName>
        <fullName evidence="7">Nitroreductase family protein</fullName>
    </submittedName>
</protein>
<dbReference type="PROSITE" id="PS51379">
    <property type="entry name" value="4FE4S_FER_2"/>
    <property type="match status" value="2"/>
</dbReference>
<dbReference type="InterPro" id="IPR000415">
    <property type="entry name" value="Nitroreductase-like"/>
</dbReference>
<evidence type="ECO:0000256" key="1">
    <source>
        <dbReference type="ARBA" id="ARBA00001917"/>
    </source>
</evidence>